<dbReference type="InterPro" id="IPR017907">
    <property type="entry name" value="Znf_RING_CS"/>
</dbReference>
<keyword evidence="5" id="KW-0175">Coiled coil</keyword>
<accession>A0A8W8LQH9</accession>
<evidence type="ECO:0000256" key="5">
    <source>
        <dbReference type="SAM" id="Coils"/>
    </source>
</evidence>
<dbReference type="PANTHER" id="PTHR25462">
    <property type="entry name" value="BONUS, ISOFORM C-RELATED"/>
    <property type="match status" value="1"/>
</dbReference>
<evidence type="ECO:0000256" key="6">
    <source>
        <dbReference type="SAM" id="Phobius"/>
    </source>
</evidence>
<name>A0A8W8LQH9_MAGGI</name>
<evidence type="ECO:0000256" key="4">
    <source>
        <dbReference type="PROSITE-ProRule" id="PRU00175"/>
    </source>
</evidence>
<proteinExistence type="predicted"/>
<evidence type="ECO:0000256" key="1">
    <source>
        <dbReference type="ARBA" id="ARBA00022723"/>
    </source>
</evidence>
<keyword evidence="9" id="KW-1185">Reference proteome</keyword>
<feature type="transmembrane region" description="Helical" evidence="6">
    <location>
        <begin position="376"/>
        <end position="395"/>
    </location>
</feature>
<reference evidence="8" key="1">
    <citation type="submission" date="2022-08" db="UniProtKB">
        <authorList>
            <consortium name="EnsemblMetazoa"/>
        </authorList>
    </citation>
    <scope>IDENTIFICATION</scope>
    <source>
        <strain evidence="8">05x7-T-G4-1.051#20</strain>
    </source>
</reference>
<evidence type="ECO:0000259" key="7">
    <source>
        <dbReference type="PROSITE" id="PS50089"/>
    </source>
</evidence>
<keyword evidence="3" id="KW-0862">Zinc</keyword>
<dbReference type="Gene3D" id="3.30.40.10">
    <property type="entry name" value="Zinc/RING finger domain, C3HC4 (zinc finger)"/>
    <property type="match status" value="1"/>
</dbReference>
<evidence type="ECO:0000313" key="8">
    <source>
        <dbReference type="EnsemblMetazoa" id="G29274.1:cds"/>
    </source>
</evidence>
<keyword evidence="6" id="KW-1133">Transmembrane helix</keyword>
<keyword evidence="6" id="KW-0812">Transmembrane</keyword>
<protein>
    <recommendedName>
        <fullName evidence="7">RING-type domain-containing protein</fullName>
    </recommendedName>
</protein>
<dbReference type="InterPro" id="IPR027370">
    <property type="entry name" value="Znf-RING_euk"/>
</dbReference>
<dbReference type="PANTHER" id="PTHR25462:SF291">
    <property type="entry name" value="E3 UBIQUITIN-PROTEIN LIGASE TRIM45"/>
    <property type="match status" value="1"/>
</dbReference>
<dbReference type="PROSITE" id="PS00518">
    <property type="entry name" value="ZF_RING_1"/>
    <property type="match status" value="1"/>
</dbReference>
<dbReference type="Proteomes" id="UP000005408">
    <property type="component" value="Unassembled WGS sequence"/>
</dbReference>
<keyword evidence="1" id="KW-0479">Metal-binding</keyword>
<dbReference type="SUPFAM" id="SSF57845">
    <property type="entry name" value="B-box zinc-binding domain"/>
    <property type="match status" value="1"/>
</dbReference>
<dbReference type="AlphaFoldDB" id="A0A8W8LQH9"/>
<feature type="coiled-coil region" evidence="5">
    <location>
        <begin position="342"/>
        <end position="369"/>
    </location>
</feature>
<dbReference type="Pfam" id="PF13445">
    <property type="entry name" value="zf-RING_UBOX"/>
    <property type="match status" value="1"/>
</dbReference>
<dbReference type="Pfam" id="PF00643">
    <property type="entry name" value="zf-B_box"/>
    <property type="match status" value="1"/>
</dbReference>
<feature type="domain" description="RING-type" evidence="7">
    <location>
        <begin position="18"/>
        <end position="61"/>
    </location>
</feature>
<dbReference type="EnsemblMetazoa" id="G29274.1">
    <property type="protein sequence ID" value="G29274.1:cds"/>
    <property type="gene ID" value="G29274"/>
</dbReference>
<keyword evidence="6" id="KW-0472">Membrane</keyword>
<dbReference type="InterPro" id="IPR013083">
    <property type="entry name" value="Znf_RING/FYVE/PHD"/>
</dbReference>
<dbReference type="SMART" id="SM00184">
    <property type="entry name" value="RING"/>
    <property type="match status" value="1"/>
</dbReference>
<evidence type="ECO:0000256" key="2">
    <source>
        <dbReference type="ARBA" id="ARBA00022771"/>
    </source>
</evidence>
<dbReference type="GO" id="GO:0008270">
    <property type="term" value="F:zinc ion binding"/>
    <property type="evidence" value="ECO:0007669"/>
    <property type="project" value="UniProtKB-KW"/>
</dbReference>
<dbReference type="Gene3D" id="3.30.160.60">
    <property type="entry name" value="Classic Zinc Finger"/>
    <property type="match status" value="1"/>
</dbReference>
<organism evidence="8 9">
    <name type="scientific">Magallana gigas</name>
    <name type="common">Pacific oyster</name>
    <name type="synonym">Crassostrea gigas</name>
    <dbReference type="NCBI Taxonomy" id="29159"/>
    <lineage>
        <taxon>Eukaryota</taxon>
        <taxon>Metazoa</taxon>
        <taxon>Spiralia</taxon>
        <taxon>Lophotrochozoa</taxon>
        <taxon>Mollusca</taxon>
        <taxon>Bivalvia</taxon>
        <taxon>Autobranchia</taxon>
        <taxon>Pteriomorphia</taxon>
        <taxon>Ostreida</taxon>
        <taxon>Ostreoidea</taxon>
        <taxon>Ostreidae</taxon>
        <taxon>Magallana</taxon>
    </lineage>
</organism>
<dbReference type="InterPro" id="IPR047153">
    <property type="entry name" value="TRIM45/56/19-like"/>
</dbReference>
<evidence type="ECO:0000256" key="3">
    <source>
        <dbReference type="ARBA" id="ARBA00022833"/>
    </source>
</evidence>
<sequence>MAVGGKILNELQDEFCECPICTEEYDEDRHVPRLLPCQHSFCTECLTKDVRRNKLVCSMCKKSYNLKEKGIEMFPKDLTRRNLKDILERLTVNSCTVCRRLESVQFQCLICKSNLCKACYKIRKSSECKTHLFKEVRYDDNETPDSSLDSLETNDKNICTIEGHEHNRLKFYCNDKQCRKSICSNCATKEHKNHDWEELDVVYSRQKDILLSRLSTTRKKLEAAIKVKSFYDNDLDQVVQNLNLETEKINQLKKEGIDFLNQESERICATHKDNVEKAVGNLYKKLHFLQSYIENAQECCSISEQLLKENEVSFLSVEKKISNKLEIFGSKILKYKKCNFHVALMERKYETLKRKVETLKDTFKRDDEREKASTPFILKMIVCILVLLFVLWVLWECKMWWNLPFCDMEICDDTTLSFTNATNHSAFCRSEDGIRAGSFPIEAVGNQTCIYQGVFMNHTFSFHGRYEILKFYIRLSDISVSSTGKTVFKIGFSRHSTFKETNEDGFEWKIRRSNGGQWIELLNPNNSAEQEGSGYILHHR</sequence>
<evidence type="ECO:0000313" key="9">
    <source>
        <dbReference type="Proteomes" id="UP000005408"/>
    </source>
</evidence>
<dbReference type="PROSITE" id="PS50089">
    <property type="entry name" value="ZF_RING_2"/>
    <property type="match status" value="1"/>
</dbReference>
<keyword evidence="2 4" id="KW-0863">Zinc-finger</keyword>
<dbReference type="GO" id="GO:0061630">
    <property type="term" value="F:ubiquitin protein ligase activity"/>
    <property type="evidence" value="ECO:0007669"/>
    <property type="project" value="TreeGrafter"/>
</dbReference>
<dbReference type="InterPro" id="IPR000315">
    <property type="entry name" value="Znf_B-box"/>
</dbReference>
<dbReference type="SUPFAM" id="SSF57850">
    <property type="entry name" value="RING/U-box"/>
    <property type="match status" value="1"/>
</dbReference>
<dbReference type="InterPro" id="IPR001841">
    <property type="entry name" value="Znf_RING"/>
</dbReference>